<sequence length="375" mass="41838">MDSMSTNSDAYPRTETYYEKLARLSKIQEFQKDENGVLSLTKRDPKVKDGEEDPVLKDYQKDYKFPKDYKAQPSAAMAAAARAPRNDTEKKLFAWRERMNGVSVNMAPNVKTEKVTTDEGVSMMSYTPVLTAPYETLPAVMYIHGGGFIGGSIYLTQGFSYLLAQVAHVKVFAVDFHYAPEFDYETTTSENYSSLRYLSEHADELGIDPANITLYGESTGANIAAAITYMDRETRYAKQQALLYPLVTIDSKQIRELTPKGAGSGPVGASGDFTTLIDTIGTAYTHDKIDKMDPLVSPINYPDDVTANLPRTILVTDEFDPLHEEGYAFAKKLAKAGVDLHYLYYPGMTHAFLNNVGLFAQAEDFAWEMAKWLRG</sequence>
<reference evidence="3 4" key="1">
    <citation type="journal article" date="2018" name="Int. J. Syst. Evol. Microbiol.">
        <title>Lactobacillus bambusae sp. nov., isolated from a traditional fermented Ma-bamboo shoots of Taiwan.</title>
        <authorList>
            <person name="Wang L.-T."/>
        </authorList>
    </citation>
    <scope>NUCLEOTIDE SEQUENCE [LARGE SCALE GENOMIC DNA]</scope>
    <source>
        <strain evidence="3 4">BS-W1</strain>
    </source>
</reference>
<evidence type="ECO:0000313" key="4">
    <source>
        <dbReference type="Proteomes" id="UP000245080"/>
    </source>
</evidence>
<dbReference type="PANTHER" id="PTHR48081:SF8">
    <property type="entry name" value="ALPHA_BETA HYDROLASE FOLD-3 DOMAIN-CONTAINING PROTEIN-RELATED"/>
    <property type="match status" value="1"/>
</dbReference>
<dbReference type="Gene3D" id="3.40.50.1820">
    <property type="entry name" value="alpha/beta hydrolase"/>
    <property type="match status" value="1"/>
</dbReference>
<dbReference type="InterPro" id="IPR029058">
    <property type="entry name" value="AB_hydrolase_fold"/>
</dbReference>
<dbReference type="GO" id="GO:0016787">
    <property type="term" value="F:hydrolase activity"/>
    <property type="evidence" value="ECO:0007669"/>
    <property type="project" value="UniProtKB-KW"/>
</dbReference>
<dbReference type="Pfam" id="PF07859">
    <property type="entry name" value="Abhydrolase_3"/>
    <property type="match status" value="1"/>
</dbReference>
<comment type="caution">
    <text evidence="3">The sequence shown here is derived from an EMBL/GenBank/DDBJ whole genome shotgun (WGS) entry which is preliminary data.</text>
</comment>
<dbReference type="OrthoDB" id="9815425at2"/>
<dbReference type="PANTHER" id="PTHR48081">
    <property type="entry name" value="AB HYDROLASE SUPERFAMILY PROTEIN C4A8.06C"/>
    <property type="match status" value="1"/>
</dbReference>
<evidence type="ECO:0000313" key="3">
    <source>
        <dbReference type="EMBL" id="PWF99819.1"/>
    </source>
</evidence>
<keyword evidence="1" id="KW-0378">Hydrolase</keyword>
<accession>A0A2V1N0E8</accession>
<name>A0A2V1N0E8_9LACO</name>
<evidence type="ECO:0000259" key="2">
    <source>
        <dbReference type="Pfam" id="PF07859"/>
    </source>
</evidence>
<dbReference type="InterPro" id="IPR013094">
    <property type="entry name" value="AB_hydrolase_3"/>
</dbReference>
<dbReference type="EMBL" id="QCXQ01000003">
    <property type="protein sequence ID" value="PWF99819.1"/>
    <property type="molecule type" value="Genomic_DNA"/>
</dbReference>
<evidence type="ECO:0000256" key="1">
    <source>
        <dbReference type="ARBA" id="ARBA00022801"/>
    </source>
</evidence>
<organism evidence="3 4">
    <name type="scientific">Levilactobacillus bambusae</name>
    <dbReference type="NCBI Taxonomy" id="2024736"/>
    <lineage>
        <taxon>Bacteria</taxon>
        <taxon>Bacillati</taxon>
        <taxon>Bacillota</taxon>
        <taxon>Bacilli</taxon>
        <taxon>Lactobacillales</taxon>
        <taxon>Lactobacillaceae</taxon>
        <taxon>Levilactobacillus</taxon>
    </lineage>
</organism>
<proteinExistence type="predicted"/>
<gene>
    <name evidence="3" type="ORF">DCM90_07095</name>
</gene>
<feature type="domain" description="Alpha/beta hydrolase fold-3" evidence="2">
    <location>
        <begin position="140"/>
        <end position="353"/>
    </location>
</feature>
<dbReference type="Proteomes" id="UP000245080">
    <property type="component" value="Unassembled WGS sequence"/>
</dbReference>
<dbReference type="SUPFAM" id="SSF53474">
    <property type="entry name" value="alpha/beta-Hydrolases"/>
    <property type="match status" value="1"/>
</dbReference>
<keyword evidence="4" id="KW-1185">Reference proteome</keyword>
<protein>
    <recommendedName>
        <fullName evidence="2">Alpha/beta hydrolase fold-3 domain-containing protein</fullName>
    </recommendedName>
</protein>
<dbReference type="InterPro" id="IPR050300">
    <property type="entry name" value="GDXG_lipolytic_enzyme"/>
</dbReference>
<dbReference type="AlphaFoldDB" id="A0A2V1N0E8"/>